<evidence type="ECO:0000256" key="5">
    <source>
        <dbReference type="ARBA" id="ARBA00023001"/>
    </source>
</evidence>
<feature type="binding site" evidence="10">
    <location>
        <position position="297"/>
    </location>
    <ligand>
        <name>substrate</name>
    </ligand>
</feature>
<dbReference type="InterPro" id="IPR001360">
    <property type="entry name" value="Glyco_hydro_1"/>
</dbReference>
<comment type="similarity">
    <text evidence="2 11">Belongs to the glycosyl hydrolase 1 family.</text>
</comment>
<evidence type="ECO:0000256" key="1">
    <source>
        <dbReference type="ARBA" id="ARBA00000448"/>
    </source>
</evidence>
<evidence type="ECO:0000256" key="9">
    <source>
        <dbReference type="PIRSR" id="PIRSR617736-1"/>
    </source>
</evidence>
<evidence type="ECO:0000256" key="6">
    <source>
        <dbReference type="ARBA" id="ARBA00023277"/>
    </source>
</evidence>
<feature type="binding site" evidence="10">
    <location>
        <position position="20"/>
    </location>
    <ligand>
        <name>substrate</name>
    </ligand>
</feature>
<dbReference type="EMBL" id="QRGA01000025">
    <property type="protein sequence ID" value="RDU94878.1"/>
    <property type="molecule type" value="Genomic_DNA"/>
</dbReference>
<dbReference type="SUPFAM" id="SSF51445">
    <property type="entry name" value="(Trans)glycosidases"/>
    <property type="match status" value="1"/>
</dbReference>
<dbReference type="AlphaFoldDB" id="A0A3D8JPE2"/>
<evidence type="ECO:0000256" key="4">
    <source>
        <dbReference type="ARBA" id="ARBA00022801"/>
    </source>
</evidence>
<feature type="binding site" evidence="10">
    <location>
        <position position="166"/>
    </location>
    <ligand>
        <name>substrate</name>
    </ligand>
</feature>
<evidence type="ECO:0000256" key="3">
    <source>
        <dbReference type="ARBA" id="ARBA00012744"/>
    </source>
</evidence>
<dbReference type="PROSITE" id="PS00653">
    <property type="entry name" value="GLYCOSYL_HYDROL_F1_2"/>
    <property type="match status" value="1"/>
</dbReference>
<dbReference type="OrthoDB" id="9765195at2"/>
<proteinExistence type="inferred from homology"/>
<keyword evidence="6" id="KW-0119">Carbohydrate metabolism</keyword>
<feature type="binding site" evidence="10">
    <location>
        <position position="121"/>
    </location>
    <ligand>
        <name>substrate</name>
    </ligand>
</feature>
<dbReference type="Proteomes" id="UP000256838">
    <property type="component" value="Unassembled WGS sequence"/>
</dbReference>
<feature type="binding site" evidence="10">
    <location>
        <begin position="401"/>
        <end position="402"/>
    </location>
    <ligand>
        <name>substrate</name>
    </ligand>
</feature>
<evidence type="ECO:0000313" key="13">
    <source>
        <dbReference type="Proteomes" id="UP000256838"/>
    </source>
</evidence>
<dbReference type="NCBIfam" id="TIGR03356">
    <property type="entry name" value="BGL"/>
    <property type="match status" value="1"/>
</dbReference>
<protein>
    <recommendedName>
        <fullName evidence="3 11">Beta-glucosidase</fullName>
        <ecNumber evidence="3 11">3.2.1.21</ecNumber>
    </recommendedName>
</protein>
<reference evidence="12 13" key="1">
    <citation type="submission" date="2018-08" db="EMBL/GenBank/DDBJ databases">
        <title>Paraburkholderia sp. DHOM06 isolated from forest soil.</title>
        <authorList>
            <person name="Gao Z.-H."/>
            <person name="Qiu L.-H."/>
        </authorList>
    </citation>
    <scope>NUCLEOTIDE SEQUENCE [LARGE SCALE GENOMIC DNA]</scope>
    <source>
        <strain evidence="12 13">DHOM06</strain>
    </source>
</reference>
<dbReference type="PANTHER" id="PTHR10353:SF36">
    <property type="entry name" value="LP05116P"/>
    <property type="match status" value="1"/>
</dbReference>
<evidence type="ECO:0000256" key="10">
    <source>
        <dbReference type="PIRSR" id="PIRSR617736-2"/>
    </source>
</evidence>
<keyword evidence="4 11" id="KW-0378">Hydrolase</keyword>
<accession>A0A3D8JPE2</accession>
<sequence length="447" mass="49860">MENYGFDADFVWGVATSSYQIEGAAHEDGRGLSIWDTFCKIPGKVVNGESGEIACDHYHRLDQDLDLIAELGVKAYRFSIAWPRIQPDGRGAFNTKGLAFYERLVDGLLERGIKPFATLYHWDLPDALQATQQGWESRDTAYRFAEYARKIGSVLGDRVASIATHNEPWCTAWLGNATGYFAPGNADLKKAAHVAHHLLLSHGLAVQALRADGVKAPLGIVLNQSPAHGASESAEDQAAASLEYAKFVRWYMDPIFKGEYPAEALQWYGANGPQDVVREGDFDIIGTPIDFLGINYYTRIYASASGDKHPPGPHGFTDMDWEIYPQGLTELLTRLNGDYTLPPIYITENGCATKDELSGGQVHDTARIDYYDQHLAALADAIEQGVNVSGYFAWSMLDNFEWASGYDKRFGMVYVDYASQQRIPKNSAYWYRDVIARHTDQKLVLER</sequence>
<keyword evidence="13" id="KW-1185">Reference proteome</keyword>
<feature type="binding site" evidence="10">
    <location>
        <position position="394"/>
    </location>
    <ligand>
        <name>substrate</name>
    </ligand>
</feature>
<evidence type="ECO:0000256" key="2">
    <source>
        <dbReference type="ARBA" id="ARBA00010838"/>
    </source>
</evidence>
<dbReference type="PANTHER" id="PTHR10353">
    <property type="entry name" value="GLYCOSYL HYDROLASE"/>
    <property type="match status" value="1"/>
</dbReference>
<dbReference type="Gene3D" id="3.20.20.80">
    <property type="entry name" value="Glycosidases"/>
    <property type="match status" value="1"/>
</dbReference>
<dbReference type="Pfam" id="PF00232">
    <property type="entry name" value="Glyco_hydro_1"/>
    <property type="match status" value="1"/>
</dbReference>
<dbReference type="InterPro" id="IPR017853">
    <property type="entry name" value="GH"/>
</dbReference>
<dbReference type="InterPro" id="IPR017736">
    <property type="entry name" value="Glyco_hydro_1_beta-glucosidase"/>
</dbReference>
<keyword evidence="5" id="KW-0136">Cellulose degradation</keyword>
<evidence type="ECO:0000256" key="8">
    <source>
        <dbReference type="ARBA" id="ARBA00023326"/>
    </source>
</evidence>
<evidence type="ECO:0000256" key="7">
    <source>
        <dbReference type="ARBA" id="ARBA00023295"/>
    </source>
</evidence>
<dbReference type="PRINTS" id="PR00131">
    <property type="entry name" value="GLHYDRLASE1"/>
</dbReference>
<comment type="catalytic activity">
    <reaction evidence="1 11">
        <text>Hydrolysis of terminal, non-reducing beta-D-glucosyl residues with release of beta-D-glucose.</text>
        <dbReference type="EC" id="3.2.1.21"/>
    </reaction>
</comment>
<gene>
    <name evidence="12" type="ORF">DWV00_31520</name>
</gene>
<name>A0A3D8JPE2_9BURK</name>
<feature type="active site" description="Nucleophile" evidence="9">
    <location>
        <position position="348"/>
    </location>
</feature>
<dbReference type="GO" id="GO:0008422">
    <property type="term" value="F:beta-glucosidase activity"/>
    <property type="evidence" value="ECO:0007669"/>
    <property type="project" value="UniProtKB-EC"/>
</dbReference>
<dbReference type="EC" id="3.2.1.21" evidence="3 11"/>
<dbReference type="FunFam" id="3.20.20.80:FF:000004">
    <property type="entry name" value="Beta-glucosidase 6-phospho-beta-glucosidase"/>
    <property type="match status" value="1"/>
</dbReference>
<dbReference type="GO" id="GO:0030245">
    <property type="term" value="P:cellulose catabolic process"/>
    <property type="evidence" value="ECO:0007669"/>
    <property type="project" value="UniProtKB-KW"/>
</dbReference>
<keyword evidence="7 11" id="KW-0326">Glycosidase</keyword>
<evidence type="ECO:0000313" key="12">
    <source>
        <dbReference type="EMBL" id="RDU94878.1"/>
    </source>
</evidence>
<evidence type="ECO:0000256" key="11">
    <source>
        <dbReference type="RuleBase" id="RU361175"/>
    </source>
</evidence>
<keyword evidence="8" id="KW-0624">Polysaccharide degradation</keyword>
<feature type="active site" description="Proton donor" evidence="9">
    <location>
        <position position="167"/>
    </location>
</feature>
<dbReference type="RefSeq" id="WP_115537536.1">
    <property type="nucleotide sequence ID" value="NZ_QRGA01000025.1"/>
</dbReference>
<comment type="caution">
    <text evidence="12">The sequence shown here is derived from an EMBL/GenBank/DDBJ whole genome shotgun (WGS) entry which is preliminary data.</text>
</comment>
<dbReference type="InterPro" id="IPR033132">
    <property type="entry name" value="GH_1_N_CS"/>
</dbReference>
<organism evidence="12 13">
    <name type="scientific">Trinickia dinghuensis</name>
    <dbReference type="NCBI Taxonomy" id="2291023"/>
    <lineage>
        <taxon>Bacteria</taxon>
        <taxon>Pseudomonadati</taxon>
        <taxon>Pseudomonadota</taxon>
        <taxon>Betaproteobacteria</taxon>
        <taxon>Burkholderiales</taxon>
        <taxon>Burkholderiaceae</taxon>
        <taxon>Trinickia</taxon>
    </lineage>
</organism>